<protein>
    <submittedName>
        <fullName evidence="2">Uncharacterized protein</fullName>
    </submittedName>
</protein>
<keyword evidence="1" id="KW-1185">Reference proteome</keyword>
<name>A0A1I7WWU2_HETBA</name>
<accession>A0A1I7WWU2</accession>
<reference evidence="2" key="1">
    <citation type="submission" date="2016-11" db="UniProtKB">
        <authorList>
            <consortium name="WormBaseParasite"/>
        </authorList>
    </citation>
    <scope>IDENTIFICATION</scope>
</reference>
<organism evidence="1 2">
    <name type="scientific">Heterorhabditis bacteriophora</name>
    <name type="common">Entomopathogenic nematode worm</name>
    <dbReference type="NCBI Taxonomy" id="37862"/>
    <lineage>
        <taxon>Eukaryota</taxon>
        <taxon>Metazoa</taxon>
        <taxon>Ecdysozoa</taxon>
        <taxon>Nematoda</taxon>
        <taxon>Chromadorea</taxon>
        <taxon>Rhabditida</taxon>
        <taxon>Rhabditina</taxon>
        <taxon>Rhabditomorpha</taxon>
        <taxon>Strongyloidea</taxon>
        <taxon>Heterorhabditidae</taxon>
        <taxon>Heterorhabditis</taxon>
    </lineage>
</organism>
<dbReference type="Proteomes" id="UP000095283">
    <property type="component" value="Unplaced"/>
</dbReference>
<dbReference type="AlphaFoldDB" id="A0A1I7WWU2"/>
<evidence type="ECO:0000313" key="1">
    <source>
        <dbReference type="Proteomes" id="UP000095283"/>
    </source>
</evidence>
<dbReference type="WBParaSite" id="Hba_09650">
    <property type="protein sequence ID" value="Hba_09650"/>
    <property type="gene ID" value="Hba_09650"/>
</dbReference>
<evidence type="ECO:0000313" key="2">
    <source>
        <dbReference type="WBParaSite" id="Hba_09650"/>
    </source>
</evidence>
<sequence length="32" mass="3954">MREEGYVCSVFKHLSYFCMKLLFFKKTEYVII</sequence>
<proteinExistence type="predicted"/>